<evidence type="ECO:0000256" key="6">
    <source>
        <dbReference type="PROSITE-ProRule" id="PRU01251"/>
    </source>
</evidence>
<dbReference type="InterPro" id="IPR027417">
    <property type="entry name" value="P-loop_NTPase"/>
</dbReference>
<keyword evidence="4" id="KW-0067">ATP-binding</keyword>
<evidence type="ECO:0000313" key="10">
    <source>
        <dbReference type="EMBL" id="SCZ26547.1"/>
    </source>
</evidence>
<evidence type="ECO:0000256" key="4">
    <source>
        <dbReference type="ARBA" id="ARBA00022840"/>
    </source>
</evidence>
<dbReference type="GO" id="GO:0034605">
    <property type="term" value="P:cellular response to heat"/>
    <property type="evidence" value="ECO:0007669"/>
    <property type="project" value="TreeGrafter"/>
</dbReference>
<dbReference type="Pfam" id="PF00004">
    <property type="entry name" value="AAA"/>
    <property type="match status" value="1"/>
</dbReference>
<feature type="region of interest" description="Disordered" evidence="8">
    <location>
        <begin position="858"/>
        <end position="899"/>
    </location>
</feature>
<dbReference type="Gene3D" id="1.10.8.60">
    <property type="match status" value="1"/>
</dbReference>
<dbReference type="GO" id="GO:0005737">
    <property type="term" value="C:cytoplasm"/>
    <property type="evidence" value="ECO:0007669"/>
    <property type="project" value="TreeGrafter"/>
</dbReference>
<dbReference type="Pfam" id="PF07724">
    <property type="entry name" value="AAA_2"/>
    <property type="match status" value="1"/>
</dbReference>
<evidence type="ECO:0000256" key="1">
    <source>
        <dbReference type="ARBA" id="ARBA00008675"/>
    </source>
</evidence>
<dbReference type="InterPro" id="IPR001270">
    <property type="entry name" value="ClpA/B"/>
</dbReference>
<reference evidence="10 11" key="1">
    <citation type="submission" date="2016-10" db="EMBL/GenBank/DDBJ databases">
        <authorList>
            <person name="de Groot N.N."/>
        </authorList>
    </citation>
    <scope>NUCLEOTIDE SEQUENCE [LARGE SCALE GENOMIC DNA]</scope>
    <source>
        <strain evidence="10 11">DSM 2698</strain>
    </source>
</reference>
<organism evidence="10 11">
    <name type="scientific">Afifella marina DSM 2698</name>
    <dbReference type="NCBI Taxonomy" id="1120955"/>
    <lineage>
        <taxon>Bacteria</taxon>
        <taxon>Pseudomonadati</taxon>
        <taxon>Pseudomonadota</taxon>
        <taxon>Alphaproteobacteria</taxon>
        <taxon>Hyphomicrobiales</taxon>
        <taxon>Afifellaceae</taxon>
        <taxon>Afifella</taxon>
    </lineage>
</organism>
<dbReference type="Gene3D" id="1.10.1780.10">
    <property type="entry name" value="Clp, N-terminal domain"/>
    <property type="match status" value="1"/>
</dbReference>
<dbReference type="InterPro" id="IPR036628">
    <property type="entry name" value="Clp_N_dom_sf"/>
</dbReference>
<dbReference type="PROSITE" id="PS51903">
    <property type="entry name" value="CLP_R"/>
    <property type="match status" value="1"/>
</dbReference>
<keyword evidence="3" id="KW-0547">Nucleotide-binding</keyword>
<dbReference type="InterPro" id="IPR041546">
    <property type="entry name" value="ClpA/ClpB_AAA_lid"/>
</dbReference>
<dbReference type="SUPFAM" id="SSF81923">
    <property type="entry name" value="Double Clp-N motif"/>
    <property type="match status" value="1"/>
</dbReference>
<dbReference type="Proteomes" id="UP000199347">
    <property type="component" value="Unassembled WGS sequence"/>
</dbReference>
<keyword evidence="7" id="KW-0175">Coiled coil</keyword>
<keyword evidence="2 6" id="KW-0677">Repeat</keyword>
<dbReference type="InterPro" id="IPR017729">
    <property type="entry name" value="ATPase_T6SS_ClpV1"/>
</dbReference>
<accession>A0A1G5MMU8</accession>
<dbReference type="InterPro" id="IPR003593">
    <property type="entry name" value="AAA+_ATPase"/>
</dbReference>
<evidence type="ECO:0000256" key="7">
    <source>
        <dbReference type="SAM" id="Coils"/>
    </source>
</evidence>
<evidence type="ECO:0000256" key="5">
    <source>
        <dbReference type="ARBA" id="ARBA00023186"/>
    </source>
</evidence>
<dbReference type="SMART" id="SM00382">
    <property type="entry name" value="AAA"/>
    <property type="match status" value="2"/>
</dbReference>
<dbReference type="InterPro" id="IPR050130">
    <property type="entry name" value="ClpA_ClpB"/>
</dbReference>
<dbReference type="InterPro" id="IPR004176">
    <property type="entry name" value="Clp_R_N"/>
</dbReference>
<dbReference type="GO" id="GO:0016887">
    <property type="term" value="F:ATP hydrolysis activity"/>
    <property type="evidence" value="ECO:0007669"/>
    <property type="project" value="InterPro"/>
</dbReference>
<dbReference type="CDD" id="cd19499">
    <property type="entry name" value="RecA-like_ClpB_Hsp104-like"/>
    <property type="match status" value="1"/>
</dbReference>
<keyword evidence="5" id="KW-0143">Chaperone</keyword>
<keyword evidence="11" id="KW-1185">Reference proteome</keyword>
<evidence type="ECO:0000259" key="9">
    <source>
        <dbReference type="PROSITE" id="PS51903"/>
    </source>
</evidence>
<evidence type="ECO:0000256" key="2">
    <source>
        <dbReference type="ARBA" id="ARBA00022737"/>
    </source>
</evidence>
<sequence>MTVDIPHWLSALLDEREVQELLDRNRVSVESARRELTFALDDLPRADGQSLTLSPNLILWAREAFTLANLQYGRSRISSGDLLAALLDEPTLRAILRGAAPSLRALSSEALDAELLAAGGDQEDARVLPLAAGAGKGDDFLALYTQDLTVAAREGQIDPVIGRERELRQVVDVLMRRRQNNPILVGEAGVGKTAIAEALALEIVSGALPEQLAGVRLLSLDLGLLQAGAGIKGEFERRLRGVIDAVKASPEPIILFIDEAHMLMGAGAQAGQGDAANLLKPALARGELRTLAATTFSEYKRYIEKDAALTRRFQAVKVDEPDESRAVAMLRGIADRFEAHHGVVIRHSALAAAVSLSARYIPDRQLPDKAISLIDTAAASVALSRHGLPDSIRAAQAEKQRLDAEHRWLSREPANTEASERLAAILARQGELEETIADVERRYETQRRLADDADRIEALLARSEPGRESGSNDESSPRHARENDDAIVALPLDGEQDRGALQDALAEAERRMKEEAGADPLVPRVVDGDTVAAVVARWTGIPVGKLLADDIATVRSLDERLKERIIGQDPALERISASMRSARAGLSDPRRPPAVFLLVGLSGTGKTETALALADLLYGGPQHMTTINMSEFKEEHKVSMLLGSPPGYVGYGEGGVLTEAVRRRPYGVLLLDEIDKAHPGVQDIFFQVFDKGMLRDGEGRDVDFKHTTILMTANSGAELLAQLAEDPDTMPAGDALEALIAEELKRHFKPAFLGRTTILPYRPLDEAALAKIVALQLEKIRERVAERYGAELALSDAARDRLVSVARASEMGARVIEAMIGRDLLPQISSLFLQSTLEGRRVCRVSVGYDEIAGFGVEPTYGEPEQEFGGSKDEPSDRVMPGTALRGPDAAKRRQASAS</sequence>
<dbReference type="EMBL" id="FMVW01000001">
    <property type="protein sequence ID" value="SCZ26547.1"/>
    <property type="molecule type" value="Genomic_DNA"/>
</dbReference>
<evidence type="ECO:0000256" key="8">
    <source>
        <dbReference type="SAM" id="MobiDB-lite"/>
    </source>
</evidence>
<dbReference type="PANTHER" id="PTHR11638:SF184">
    <property type="entry name" value="ATPASE WITH CHAPERONE ACTIVITY"/>
    <property type="match status" value="1"/>
</dbReference>
<dbReference type="CDD" id="cd00009">
    <property type="entry name" value="AAA"/>
    <property type="match status" value="1"/>
</dbReference>
<dbReference type="GO" id="GO:0005524">
    <property type="term" value="F:ATP binding"/>
    <property type="evidence" value="ECO:0007669"/>
    <property type="project" value="UniProtKB-KW"/>
</dbReference>
<dbReference type="Pfam" id="PF02861">
    <property type="entry name" value="Clp_N"/>
    <property type="match status" value="1"/>
</dbReference>
<dbReference type="InterPro" id="IPR003959">
    <property type="entry name" value="ATPase_AAA_core"/>
</dbReference>
<evidence type="ECO:0000313" key="11">
    <source>
        <dbReference type="Proteomes" id="UP000199347"/>
    </source>
</evidence>
<dbReference type="InterPro" id="IPR018368">
    <property type="entry name" value="ClpA/B_CS1"/>
</dbReference>
<protein>
    <submittedName>
        <fullName evidence="10">Type VI secretion system protein VasG</fullName>
    </submittedName>
</protein>
<dbReference type="STRING" id="1120955.SAMN03080610_00961"/>
<name>A0A1G5MMU8_AFIMA</name>
<dbReference type="InterPro" id="IPR019489">
    <property type="entry name" value="Clp_ATPase_C"/>
</dbReference>
<feature type="region of interest" description="Disordered" evidence="8">
    <location>
        <begin position="460"/>
        <end position="483"/>
    </location>
</feature>
<feature type="coiled-coil region" evidence="7">
    <location>
        <begin position="392"/>
        <end position="449"/>
    </location>
</feature>
<dbReference type="Pfam" id="PF17871">
    <property type="entry name" value="AAA_lid_9"/>
    <property type="match status" value="1"/>
</dbReference>
<dbReference type="AlphaFoldDB" id="A0A1G5MMU8"/>
<evidence type="ECO:0000256" key="3">
    <source>
        <dbReference type="ARBA" id="ARBA00022741"/>
    </source>
</evidence>
<dbReference type="Pfam" id="PF10431">
    <property type="entry name" value="ClpB_D2-small"/>
    <property type="match status" value="1"/>
</dbReference>
<dbReference type="NCBIfam" id="TIGR03345">
    <property type="entry name" value="VI_ClpV1"/>
    <property type="match status" value="1"/>
</dbReference>
<gene>
    <name evidence="10" type="ORF">SAMN03080610_00961</name>
</gene>
<feature type="domain" description="Clp R" evidence="9">
    <location>
        <begin position="1"/>
        <end position="118"/>
    </location>
</feature>
<dbReference type="PANTHER" id="PTHR11638">
    <property type="entry name" value="ATP-DEPENDENT CLP PROTEASE"/>
    <property type="match status" value="1"/>
</dbReference>
<proteinExistence type="inferred from homology"/>
<comment type="similarity">
    <text evidence="1">Belongs to the ClpA/ClpB family.</text>
</comment>
<dbReference type="Gene3D" id="3.40.50.300">
    <property type="entry name" value="P-loop containing nucleotide triphosphate hydrolases"/>
    <property type="match status" value="3"/>
</dbReference>
<dbReference type="PRINTS" id="PR00300">
    <property type="entry name" value="CLPPROTEASEA"/>
</dbReference>
<dbReference type="SUPFAM" id="SSF52540">
    <property type="entry name" value="P-loop containing nucleoside triphosphate hydrolases"/>
    <property type="match status" value="2"/>
</dbReference>
<dbReference type="SMART" id="SM01086">
    <property type="entry name" value="ClpB_D2-small"/>
    <property type="match status" value="1"/>
</dbReference>
<dbReference type="PROSITE" id="PS00870">
    <property type="entry name" value="CLPAB_1"/>
    <property type="match status" value="1"/>
</dbReference>